<accession>A0ABN7LXN4</accession>
<dbReference type="InterPro" id="IPR005677">
    <property type="entry name" value="Fum_hydII"/>
</dbReference>
<comment type="pathway">
    <text evidence="5">Carbohydrate metabolism; tricarboxylic acid cycle; (S)-malate from fumarate: step 1/1.</text>
</comment>
<protein>
    <recommendedName>
        <fullName evidence="5">Fumarate hydratase class II</fullName>
        <shortName evidence="5">Fumarase C</shortName>
        <ecNumber evidence="5">4.2.1.2</ecNumber>
    </recommendedName>
    <alternativeName>
        <fullName evidence="5">Aerobic fumarase</fullName>
    </alternativeName>
    <alternativeName>
        <fullName evidence="5">Iron-independent fumarase</fullName>
    </alternativeName>
</protein>
<reference evidence="9 10" key="1">
    <citation type="submission" date="2021-02" db="EMBL/GenBank/DDBJ databases">
        <authorList>
            <person name="Han P."/>
        </authorList>
    </citation>
    <scope>NUCLEOTIDE SEQUENCE [LARGE SCALE GENOMIC DNA]</scope>
    <source>
        <strain evidence="9">Candidatus Nitrospira sp. ZN2</strain>
    </source>
</reference>
<dbReference type="PRINTS" id="PR00149">
    <property type="entry name" value="FUMRATELYASE"/>
</dbReference>
<dbReference type="InterPro" id="IPR020557">
    <property type="entry name" value="Fumarate_lyase_CS"/>
</dbReference>
<comment type="function">
    <text evidence="5">Involved in the TCA cycle. Catalyzes the stereospecific interconversion of fumarate to L-malate.</text>
</comment>
<evidence type="ECO:0000313" key="10">
    <source>
        <dbReference type="Proteomes" id="UP000675880"/>
    </source>
</evidence>
<comment type="miscellaneous">
    <text evidence="5">There are 2 substrate-binding sites: the catalytic A site, and the non-catalytic B site that may play a role in the transfer of substrate or product between the active site and the solvent. Alternatively, the B site may bind allosteric effectors.</text>
</comment>
<evidence type="ECO:0000256" key="4">
    <source>
        <dbReference type="ARBA" id="ARBA00023239"/>
    </source>
</evidence>
<feature type="binding site" evidence="5">
    <location>
        <position position="200"/>
    </location>
    <ligand>
        <name>substrate</name>
    </ligand>
</feature>
<dbReference type="EMBL" id="CAJNBJ010000017">
    <property type="protein sequence ID" value="CAE6774223.1"/>
    <property type="molecule type" value="Genomic_DNA"/>
</dbReference>
<evidence type="ECO:0000256" key="1">
    <source>
        <dbReference type="ARBA" id="ARBA00009084"/>
    </source>
</evidence>
<feature type="region of interest" description="Disordered" evidence="6">
    <location>
        <begin position="1"/>
        <end position="31"/>
    </location>
</feature>
<sequence>MKNASRPSDRTTSLTTATRMERDTMGELPVPSNAYYGVQTARAIENFPISSLRIPRSMIRAMGLIKRAAASVNHSLKLLDKKPADAIVRAATEVVDGRLDAEFPVDIFQTGSGTSTNMNTNEVISNRATELLGGARGSKLVHPNDHVNLGQSSNDVIPTAIHIAASETIQRQLIPALTELHKALKGKAREFDKIVKIGRTHLQDATPVRLGQEFGGYARQIELGIARMKRAQAALSEVALGGTAVGTGLNCHPKFAAKVMAIISKETGCSFKEAVNHFEGQSAQDSLVEASGELRTLAVSLMKIANDIRWLGSGPRCGLGEINLPETQPGSSIMPGKVNPVIAESVTMVCAQVIGNDVTITVGGQAANFELIVMLPVMAYNLLQSIELLATASTNFAVKCISGIKANEARCKSLIEESLAMCTALAPVIGYEAAAKLAKDAYKSGKTVREVAREQNVLPEKRLSQLLDPWRMTQAGGPVGSAGG</sequence>
<evidence type="ECO:0000313" key="9">
    <source>
        <dbReference type="EMBL" id="CAE6774223.1"/>
    </source>
</evidence>
<dbReference type="Gene3D" id="1.20.200.10">
    <property type="entry name" value="Fumarase/aspartase (Central domain)"/>
    <property type="match status" value="1"/>
</dbReference>
<feature type="site" description="Important for catalytic activity" evidence="5">
    <location>
        <position position="344"/>
    </location>
</feature>
<comment type="catalytic activity">
    <reaction evidence="5">
        <text>(S)-malate = fumarate + H2O</text>
        <dbReference type="Rhea" id="RHEA:12460"/>
        <dbReference type="ChEBI" id="CHEBI:15377"/>
        <dbReference type="ChEBI" id="CHEBI:15589"/>
        <dbReference type="ChEBI" id="CHEBI:29806"/>
        <dbReference type="EC" id="4.2.1.2"/>
    </reaction>
</comment>
<organism evidence="9 10">
    <name type="scientific">Nitrospira defluvii</name>
    <dbReference type="NCBI Taxonomy" id="330214"/>
    <lineage>
        <taxon>Bacteria</taxon>
        <taxon>Pseudomonadati</taxon>
        <taxon>Nitrospirota</taxon>
        <taxon>Nitrospiria</taxon>
        <taxon>Nitrospirales</taxon>
        <taxon>Nitrospiraceae</taxon>
        <taxon>Nitrospira</taxon>
    </lineage>
</organism>
<comment type="similarity">
    <text evidence="1 5">Belongs to the class-II fumarase/aspartase family. Fumarase subfamily.</text>
</comment>
<feature type="binding site" evidence="5">
    <location>
        <position position="332"/>
    </location>
    <ligand>
        <name>substrate</name>
    </ligand>
</feature>
<dbReference type="HAMAP" id="MF_00743">
    <property type="entry name" value="FumaraseC"/>
    <property type="match status" value="1"/>
</dbReference>
<evidence type="ECO:0000256" key="2">
    <source>
        <dbReference type="ARBA" id="ARBA00022490"/>
    </source>
</evidence>
<evidence type="ECO:0000259" key="8">
    <source>
        <dbReference type="Pfam" id="PF10415"/>
    </source>
</evidence>
<dbReference type="SUPFAM" id="SSF48557">
    <property type="entry name" value="L-aspartase-like"/>
    <property type="match status" value="1"/>
</dbReference>
<dbReference type="EC" id="4.2.1.2" evidence="5"/>
<comment type="subcellular location">
    <subcellularLocation>
        <location evidence="5">Cytoplasm</location>
    </subcellularLocation>
</comment>
<feature type="binding site" evidence="5">
    <location>
        <begin position="152"/>
        <end position="154"/>
    </location>
    <ligand>
        <name>substrate</name>
    </ligand>
</feature>
<feature type="domain" description="Fumarate lyase N-terminal" evidence="7">
    <location>
        <begin position="26"/>
        <end position="355"/>
    </location>
</feature>
<dbReference type="Gene3D" id="1.10.40.30">
    <property type="entry name" value="Fumarase/aspartase (C-terminal domain)"/>
    <property type="match status" value="1"/>
</dbReference>
<dbReference type="InterPro" id="IPR000362">
    <property type="entry name" value="Fumarate_lyase_fam"/>
</dbReference>
<dbReference type="CDD" id="cd01362">
    <property type="entry name" value="Fumarase_classII"/>
    <property type="match status" value="1"/>
</dbReference>
<dbReference type="InterPro" id="IPR022761">
    <property type="entry name" value="Fumarate_lyase_N"/>
</dbReference>
<dbReference type="NCBIfam" id="NF008909">
    <property type="entry name" value="PRK12273.1"/>
    <property type="match status" value="1"/>
</dbReference>
<dbReference type="Pfam" id="PF00206">
    <property type="entry name" value="Lyase_1"/>
    <property type="match status" value="1"/>
</dbReference>
<dbReference type="Gene3D" id="1.10.275.10">
    <property type="entry name" value="Fumarase/aspartase (N-terminal domain)"/>
    <property type="match status" value="1"/>
</dbReference>
<dbReference type="PANTHER" id="PTHR11444:SF22">
    <property type="entry name" value="FUMARATE HYDRATASE CLASS II"/>
    <property type="match status" value="1"/>
</dbReference>
<gene>
    <name evidence="5 9" type="primary">fumC</name>
    <name evidence="9" type="ORF">NSPZN2_40437</name>
</gene>
<dbReference type="Proteomes" id="UP000675880">
    <property type="component" value="Unassembled WGS sequence"/>
</dbReference>
<comment type="caution">
    <text evidence="9">The sequence shown here is derived from an EMBL/GenBank/DDBJ whole genome shotgun (WGS) entry which is preliminary data.</text>
</comment>
<dbReference type="RefSeq" id="WP_213043251.1">
    <property type="nucleotide sequence ID" value="NZ_CAJNBJ010000017.1"/>
</dbReference>
<dbReference type="PROSITE" id="PS00163">
    <property type="entry name" value="FUMARATE_LYASES"/>
    <property type="match status" value="1"/>
</dbReference>
<evidence type="ECO:0000259" key="7">
    <source>
        <dbReference type="Pfam" id="PF00206"/>
    </source>
</evidence>
<feature type="active site" description="Proton donor/acceptor" evidence="5">
    <location>
        <position position="201"/>
    </location>
</feature>
<dbReference type="PRINTS" id="PR00145">
    <property type="entry name" value="ARGSUCLYASE"/>
</dbReference>
<keyword evidence="2 5" id="KW-0963">Cytoplasm</keyword>
<dbReference type="PANTHER" id="PTHR11444">
    <property type="entry name" value="ASPARTATEAMMONIA/ARGININOSUCCINATE/ADENYLOSUCCINATE LYASE"/>
    <property type="match status" value="1"/>
</dbReference>
<feature type="domain" description="Fumarase C C-terminal" evidence="8">
    <location>
        <begin position="422"/>
        <end position="474"/>
    </location>
</feature>
<dbReference type="InterPro" id="IPR024083">
    <property type="entry name" value="Fumarase/histidase_N"/>
</dbReference>
<dbReference type="Pfam" id="PF10415">
    <property type="entry name" value="FumaraseC_C"/>
    <property type="match status" value="1"/>
</dbReference>
<evidence type="ECO:0000256" key="6">
    <source>
        <dbReference type="SAM" id="MobiDB-lite"/>
    </source>
</evidence>
<dbReference type="InterPro" id="IPR008948">
    <property type="entry name" value="L-Aspartase-like"/>
</dbReference>
<feature type="binding site" evidence="5">
    <location>
        <begin position="337"/>
        <end position="339"/>
    </location>
    <ligand>
        <name>substrate</name>
    </ligand>
</feature>
<name>A0ABN7LXN4_9BACT</name>
<feature type="binding site" evidence="5">
    <location>
        <begin position="112"/>
        <end position="114"/>
    </location>
    <ligand>
        <name>substrate</name>
    </ligand>
</feature>
<comment type="subunit">
    <text evidence="5">Homotetramer.</text>
</comment>
<evidence type="ECO:0000256" key="3">
    <source>
        <dbReference type="ARBA" id="ARBA00022532"/>
    </source>
</evidence>
<dbReference type="InterPro" id="IPR018951">
    <property type="entry name" value="Fumarase_C_C"/>
</dbReference>
<feature type="binding site" description="in site B" evidence="5">
    <location>
        <begin position="142"/>
        <end position="145"/>
    </location>
    <ligand>
        <name>substrate</name>
    </ligand>
</feature>
<keyword evidence="4 5" id="KW-0456">Lyase</keyword>
<feature type="active site" evidence="5">
    <location>
        <position position="331"/>
    </location>
</feature>
<evidence type="ECO:0000256" key="5">
    <source>
        <dbReference type="HAMAP-Rule" id="MF_00743"/>
    </source>
</evidence>
<dbReference type="GO" id="GO:0004333">
    <property type="term" value="F:fumarate hydratase activity"/>
    <property type="evidence" value="ECO:0007669"/>
    <property type="project" value="UniProtKB-EC"/>
</dbReference>
<keyword evidence="3 5" id="KW-0816">Tricarboxylic acid cycle</keyword>
<proteinExistence type="inferred from homology"/>
<keyword evidence="10" id="KW-1185">Reference proteome</keyword>